<reference evidence="3" key="1">
    <citation type="journal article" date="2006" name="PLoS Biol.">
        <title>Macronuclear genome sequence of the ciliate Tetrahymena thermophila, a model eukaryote.</title>
        <authorList>
            <person name="Eisen J.A."/>
            <person name="Coyne R.S."/>
            <person name="Wu M."/>
            <person name="Wu D."/>
            <person name="Thiagarajan M."/>
            <person name="Wortman J.R."/>
            <person name="Badger J.H."/>
            <person name="Ren Q."/>
            <person name="Amedeo P."/>
            <person name="Jones K.M."/>
            <person name="Tallon L.J."/>
            <person name="Delcher A.L."/>
            <person name="Salzberg S.L."/>
            <person name="Silva J.C."/>
            <person name="Haas B.J."/>
            <person name="Majoros W.H."/>
            <person name="Farzad M."/>
            <person name="Carlton J.M."/>
            <person name="Smith R.K. Jr."/>
            <person name="Garg J."/>
            <person name="Pearlman R.E."/>
            <person name="Karrer K.M."/>
            <person name="Sun L."/>
            <person name="Manning G."/>
            <person name="Elde N.C."/>
            <person name="Turkewitz A.P."/>
            <person name="Asai D.J."/>
            <person name="Wilkes D.E."/>
            <person name="Wang Y."/>
            <person name="Cai H."/>
            <person name="Collins K."/>
            <person name="Stewart B.A."/>
            <person name="Lee S.R."/>
            <person name="Wilamowska K."/>
            <person name="Weinberg Z."/>
            <person name="Ruzzo W.L."/>
            <person name="Wloga D."/>
            <person name="Gaertig J."/>
            <person name="Frankel J."/>
            <person name="Tsao C.-C."/>
            <person name="Gorovsky M.A."/>
            <person name="Keeling P.J."/>
            <person name="Waller R.F."/>
            <person name="Patron N.J."/>
            <person name="Cherry J.M."/>
            <person name="Stover N.A."/>
            <person name="Krieger C.J."/>
            <person name="del Toro C."/>
            <person name="Ryder H.F."/>
            <person name="Williamson S.C."/>
            <person name="Barbeau R.A."/>
            <person name="Hamilton E.P."/>
            <person name="Orias E."/>
        </authorList>
    </citation>
    <scope>NUCLEOTIDE SEQUENCE [LARGE SCALE GENOMIC DNA]</scope>
    <source>
        <strain evidence="3">SB210</strain>
    </source>
</reference>
<accession>Q22FY3</accession>
<dbReference type="InParanoid" id="Q22FY3"/>
<name>Q22FY3_TETTS</name>
<dbReference type="KEGG" id="tet:TTHERM_00721740"/>
<dbReference type="AlphaFoldDB" id="Q22FY3"/>
<evidence type="ECO:0000313" key="3">
    <source>
        <dbReference type="Proteomes" id="UP000009168"/>
    </source>
</evidence>
<dbReference type="HOGENOM" id="CLU_616104_0_0_1"/>
<dbReference type="eggNOG" id="ENOG502T1PH">
    <property type="taxonomic scope" value="Eukaryota"/>
</dbReference>
<organism evidence="2 3">
    <name type="scientific">Tetrahymena thermophila (strain SB210)</name>
    <dbReference type="NCBI Taxonomy" id="312017"/>
    <lineage>
        <taxon>Eukaryota</taxon>
        <taxon>Sar</taxon>
        <taxon>Alveolata</taxon>
        <taxon>Ciliophora</taxon>
        <taxon>Intramacronucleata</taxon>
        <taxon>Oligohymenophorea</taxon>
        <taxon>Hymenostomatida</taxon>
        <taxon>Tetrahymenina</taxon>
        <taxon>Tetrahymenidae</taxon>
        <taxon>Tetrahymena</taxon>
    </lineage>
</organism>
<dbReference type="Proteomes" id="UP000009168">
    <property type="component" value="Unassembled WGS sequence"/>
</dbReference>
<feature type="region of interest" description="Disordered" evidence="1">
    <location>
        <begin position="129"/>
        <end position="188"/>
    </location>
</feature>
<dbReference type="GeneID" id="7838123"/>
<sequence length="445" mass="51874">MAARTAKKKSIQINTIPIEGLITSDIESNGTTPESNGKSLPKGFAEEVLKLEMDIEISETLELKQVHRLIELYALGVGYYESIGDTKYLYFHKKMNNLMMKPNVLESMNNSVKEQKEVKRRQSLQTDTFFASQPKQQIQSQEQNGQFQEIHDEQKQMQQVSQEQKQSHNSQVRESEATHNTFSQEVESVEKIQQEKQIAAEEKKVKQISLIKKKTIEENIKLNIIYGMQDNEDKSKSILKMHQLDQQRVKEFVNKQVETQVDDIKKRLEQRRNQTFNRALSLPINNESDTSLSDIDVVQPLPNNNKKCISSQTNIEDILDDVIQEDEKEDIFTRENSKRNSLDFQHLREGNQNILEQLKQERNIEDIISLRSRRKTTLSHRKNCRLSLMNHKQFQLKSVDSSRVRSFSNDHAQNNTESINITEFDNNIFDSAQKPNNTQSMIERY</sequence>
<evidence type="ECO:0000256" key="1">
    <source>
        <dbReference type="SAM" id="MobiDB-lite"/>
    </source>
</evidence>
<feature type="compositionally biased region" description="Low complexity" evidence="1">
    <location>
        <begin position="133"/>
        <end position="143"/>
    </location>
</feature>
<proteinExistence type="predicted"/>
<gene>
    <name evidence="2" type="ORF">TTHERM_00721740</name>
</gene>
<dbReference type="EMBL" id="GG662576">
    <property type="protein sequence ID" value="EAR84243.1"/>
    <property type="molecule type" value="Genomic_DNA"/>
</dbReference>
<protein>
    <submittedName>
        <fullName evidence="2">Uncharacterized protein</fullName>
    </submittedName>
</protein>
<dbReference type="OrthoDB" id="313559at2759"/>
<keyword evidence="3" id="KW-1185">Reference proteome</keyword>
<evidence type="ECO:0000313" key="2">
    <source>
        <dbReference type="EMBL" id="EAR84243.1"/>
    </source>
</evidence>
<dbReference type="RefSeq" id="XP_001031906.1">
    <property type="nucleotide sequence ID" value="XM_001031906.3"/>
</dbReference>